<evidence type="ECO:0000256" key="5">
    <source>
        <dbReference type="ARBA" id="ARBA00022553"/>
    </source>
</evidence>
<dbReference type="PANTHER" id="PTHR45453">
    <property type="entry name" value="PHOSPHATE REGULON SENSOR PROTEIN PHOR"/>
    <property type="match status" value="1"/>
</dbReference>
<dbReference type="InterPro" id="IPR000014">
    <property type="entry name" value="PAS"/>
</dbReference>
<dbReference type="PROSITE" id="PS50885">
    <property type="entry name" value="HAMP"/>
    <property type="match status" value="1"/>
</dbReference>
<feature type="domain" description="Histidine kinase" evidence="13">
    <location>
        <begin position="379"/>
        <end position="598"/>
    </location>
</feature>
<comment type="catalytic activity">
    <reaction evidence="1">
        <text>ATP + protein L-histidine = ADP + protein N-phospho-L-histidine.</text>
        <dbReference type="EC" id="2.7.13.3"/>
    </reaction>
</comment>
<keyword evidence="12" id="KW-0812">Transmembrane</keyword>
<keyword evidence="7" id="KW-0547">Nucleotide-binding</keyword>
<evidence type="ECO:0000256" key="7">
    <source>
        <dbReference type="ARBA" id="ARBA00022741"/>
    </source>
</evidence>
<feature type="transmembrane region" description="Helical" evidence="12">
    <location>
        <begin position="6"/>
        <end position="29"/>
    </location>
</feature>
<dbReference type="SMART" id="SM00091">
    <property type="entry name" value="PAS"/>
    <property type="match status" value="1"/>
</dbReference>
<keyword evidence="6" id="KW-0808">Transferase</keyword>
<dbReference type="InterPro" id="IPR004358">
    <property type="entry name" value="Sig_transdc_His_kin-like_C"/>
</dbReference>
<keyword evidence="9" id="KW-0067">ATP-binding</keyword>
<evidence type="ECO:0000256" key="2">
    <source>
        <dbReference type="ARBA" id="ARBA00004236"/>
    </source>
</evidence>
<gene>
    <name evidence="15" type="ORF">H9874_03845</name>
</gene>
<dbReference type="Gene3D" id="3.30.450.20">
    <property type="entry name" value="PAS domain"/>
    <property type="match status" value="1"/>
</dbReference>
<comment type="subcellular location">
    <subcellularLocation>
        <location evidence="2">Cell membrane</location>
    </subcellularLocation>
</comment>
<dbReference type="Gene3D" id="6.10.340.10">
    <property type="match status" value="1"/>
</dbReference>
<evidence type="ECO:0000256" key="8">
    <source>
        <dbReference type="ARBA" id="ARBA00022777"/>
    </source>
</evidence>
<evidence type="ECO:0000259" key="13">
    <source>
        <dbReference type="PROSITE" id="PS50109"/>
    </source>
</evidence>
<accession>A0A9D1QZX4</accession>
<dbReference type="GO" id="GO:0005886">
    <property type="term" value="C:plasma membrane"/>
    <property type="evidence" value="ECO:0007669"/>
    <property type="project" value="UniProtKB-SubCell"/>
</dbReference>
<dbReference type="GO" id="GO:0016036">
    <property type="term" value="P:cellular response to phosphate starvation"/>
    <property type="evidence" value="ECO:0007669"/>
    <property type="project" value="TreeGrafter"/>
</dbReference>
<dbReference type="PANTHER" id="PTHR45453:SF1">
    <property type="entry name" value="PHOSPHATE REGULON SENSOR PROTEIN PHOR"/>
    <property type="match status" value="1"/>
</dbReference>
<dbReference type="InterPro" id="IPR005467">
    <property type="entry name" value="His_kinase_dom"/>
</dbReference>
<keyword evidence="4" id="KW-1003">Cell membrane</keyword>
<dbReference type="InterPro" id="IPR003660">
    <property type="entry name" value="HAMP_dom"/>
</dbReference>
<evidence type="ECO:0000259" key="14">
    <source>
        <dbReference type="PROSITE" id="PS50885"/>
    </source>
</evidence>
<dbReference type="InterPro" id="IPR035965">
    <property type="entry name" value="PAS-like_dom_sf"/>
</dbReference>
<evidence type="ECO:0000256" key="12">
    <source>
        <dbReference type="SAM" id="Phobius"/>
    </source>
</evidence>
<evidence type="ECO:0000313" key="16">
    <source>
        <dbReference type="Proteomes" id="UP000824264"/>
    </source>
</evidence>
<protein>
    <recommendedName>
        <fullName evidence="3">histidine kinase</fullName>
        <ecNumber evidence="3">2.7.13.3</ecNumber>
    </recommendedName>
</protein>
<evidence type="ECO:0000256" key="1">
    <source>
        <dbReference type="ARBA" id="ARBA00000085"/>
    </source>
</evidence>
<evidence type="ECO:0000256" key="3">
    <source>
        <dbReference type="ARBA" id="ARBA00012438"/>
    </source>
</evidence>
<proteinExistence type="predicted"/>
<dbReference type="InterPro" id="IPR050351">
    <property type="entry name" value="BphY/WalK/GraS-like"/>
</dbReference>
<dbReference type="InterPro" id="IPR003594">
    <property type="entry name" value="HATPase_dom"/>
</dbReference>
<dbReference type="InterPro" id="IPR036890">
    <property type="entry name" value="HATPase_C_sf"/>
</dbReference>
<dbReference type="CDD" id="cd00130">
    <property type="entry name" value="PAS"/>
    <property type="match status" value="1"/>
</dbReference>
<dbReference type="GO" id="GO:0004721">
    <property type="term" value="F:phosphoprotein phosphatase activity"/>
    <property type="evidence" value="ECO:0007669"/>
    <property type="project" value="TreeGrafter"/>
</dbReference>
<dbReference type="CDD" id="cd00075">
    <property type="entry name" value="HATPase"/>
    <property type="match status" value="1"/>
</dbReference>
<dbReference type="InterPro" id="IPR036097">
    <property type="entry name" value="HisK_dim/P_sf"/>
</dbReference>
<dbReference type="FunFam" id="3.30.565.10:FF:000006">
    <property type="entry name" value="Sensor histidine kinase WalK"/>
    <property type="match status" value="1"/>
</dbReference>
<dbReference type="Gene3D" id="1.10.287.130">
    <property type="match status" value="1"/>
</dbReference>
<dbReference type="SUPFAM" id="SSF47384">
    <property type="entry name" value="Homodimeric domain of signal transducing histidine kinase"/>
    <property type="match status" value="1"/>
</dbReference>
<evidence type="ECO:0000256" key="9">
    <source>
        <dbReference type="ARBA" id="ARBA00022840"/>
    </source>
</evidence>
<evidence type="ECO:0000256" key="4">
    <source>
        <dbReference type="ARBA" id="ARBA00022475"/>
    </source>
</evidence>
<evidence type="ECO:0000313" key="15">
    <source>
        <dbReference type="EMBL" id="HIW78260.1"/>
    </source>
</evidence>
<dbReference type="FunFam" id="1.10.287.130:FF:000008">
    <property type="entry name" value="Two-component sensor histidine kinase"/>
    <property type="match status" value="1"/>
</dbReference>
<dbReference type="GO" id="GO:0005524">
    <property type="term" value="F:ATP binding"/>
    <property type="evidence" value="ECO:0007669"/>
    <property type="project" value="UniProtKB-KW"/>
</dbReference>
<dbReference type="EC" id="2.7.13.3" evidence="3"/>
<organism evidence="15 16">
    <name type="scientific">Candidatus Bilophila faecipullorum</name>
    <dbReference type="NCBI Taxonomy" id="2838482"/>
    <lineage>
        <taxon>Bacteria</taxon>
        <taxon>Pseudomonadati</taxon>
        <taxon>Thermodesulfobacteriota</taxon>
        <taxon>Desulfovibrionia</taxon>
        <taxon>Desulfovibrionales</taxon>
        <taxon>Desulfovibrionaceae</taxon>
        <taxon>Bilophila</taxon>
    </lineage>
</organism>
<dbReference type="PROSITE" id="PS50109">
    <property type="entry name" value="HIS_KIN"/>
    <property type="match status" value="1"/>
</dbReference>
<dbReference type="GO" id="GO:0000155">
    <property type="term" value="F:phosphorelay sensor kinase activity"/>
    <property type="evidence" value="ECO:0007669"/>
    <property type="project" value="InterPro"/>
</dbReference>
<sequence length="609" mass="67125">MHDITFRTRLFLCFLAIIVMALVLPGLYVRNGIKEEGIDETVRSARREAQLIRMQMESVSDWGTEALGPLFGRMGRALGIRITFVSHTGAVLAESSPGLLSLNDFDNHADRMEIMIAKQEGFGFSIRHSNTLNTDLVYAALPFAATGSLPDGYVRVAVPLSHVEERIAASERQWFAIVGLATLIALILAYVLAAHLERSFKEMIRVVESIATDPLNTGSRRRLHILPGREFRRLAAAVNDMADRTEEHVRTIAENKAQLKTILDVMNEGVLVIGEKGRIRLVNPALTRLFPQTRDSEGKYPVEVIPSAEIQQALDGLLSSPPDTSRLITLEIEPRPDMVLSVQLIRPREAVHDVLAVAVFHDISEMARLIKVRKEFVANVSHELRTPLTAIAGYAETLRDAAAEDPSVCVRFAETILRNARHMSVMVEDLLKLSRIESGAVPMEIQPVRASLILSDATASCQPQLATHGLHVETEIDPGLTVLADAHFIAQVFRNLIENACRYAPEGSVIAVRGETSPAPDGGEEALFTVRDDGPGIPEADISRVFERFYRVEKHRSSPASTGLGLAICKHIIERHAGRIWAEPGPGGRLKCTLPLAPVEKEREEKDAL</sequence>
<feature type="domain" description="HAMP" evidence="14">
    <location>
        <begin position="194"/>
        <end position="250"/>
    </location>
</feature>
<keyword evidence="8 15" id="KW-0418">Kinase</keyword>
<dbReference type="CDD" id="cd00082">
    <property type="entry name" value="HisKA"/>
    <property type="match status" value="1"/>
</dbReference>
<feature type="transmembrane region" description="Helical" evidence="12">
    <location>
        <begin position="174"/>
        <end position="193"/>
    </location>
</feature>
<dbReference type="SMART" id="SM00388">
    <property type="entry name" value="HisKA"/>
    <property type="match status" value="1"/>
</dbReference>
<keyword evidence="5" id="KW-0597">Phosphoprotein</keyword>
<dbReference type="SUPFAM" id="SSF55785">
    <property type="entry name" value="PYP-like sensor domain (PAS domain)"/>
    <property type="match status" value="1"/>
</dbReference>
<keyword evidence="10" id="KW-0902">Two-component regulatory system</keyword>
<evidence type="ECO:0000256" key="11">
    <source>
        <dbReference type="ARBA" id="ARBA00023136"/>
    </source>
</evidence>
<dbReference type="PRINTS" id="PR00344">
    <property type="entry name" value="BCTRLSENSOR"/>
</dbReference>
<name>A0A9D1QZX4_9BACT</name>
<keyword evidence="12" id="KW-1133">Transmembrane helix</keyword>
<dbReference type="Pfam" id="PF02518">
    <property type="entry name" value="HATPase_c"/>
    <property type="match status" value="1"/>
</dbReference>
<dbReference type="Gene3D" id="3.30.565.10">
    <property type="entry name" value="Histidine kinase-like ATPase, C-terminal domain"/>
    <property type="match status" value="1"/>
</dbReference>
<dbReference type="SUPFAM" id="SSF55874">
    <property type="entry name" value="ATPase domain of HSP90 chaperone/DNA topoisomerase II/histidine kinase"/>
    <property type="match status" value="1"/>
</dbReference>
<dbReference type="Pfam" id="PF00512">
    <property type="entry name" value="HisKA"/>
    <property type="match status" value="1"/>
</dbReference>
<evidence type="ECO:0000256" key="6">
    <source>
        <dbReference type="ARBA" id="ARBA00022679"/>
    </source>
</evidence>
<dbReference type="InterPro" id="IPR003661">
    <property type="entry name" value="HisK_dim/P_dom"/>
</dbReference>
<keyword evidence="11 12" id="KW-0472">Membrane</keyword>
<dbReference type="Proteomes" id="UP000824264">
    <property type="component" value="Unassembled WGS sequence"/>
</dbReference>
<reference evidence="15" key="2">
    <citation type="submission" date="2021-04" db="EMBL/GenBank/DDBJ databases">
        <authorList>
            <person name="Gilroy R."/>
        </authorList>
    </citation>
    <scope>NUCLEOTIDE SEQUENCE</scope>
    <source>
        <strain evidence="15">ChiSxjej5B17-1746</strain>
    </source>
</reference>
<dbReference type="EMBL" id="DXGI01000137">
    <property type="protein sequence ID" value="HIW78260.1"/>
    <property type="molecule type" value="Genomic_DNA"/>
</dbReference>
<evidence type="ECO:0000256" key="10">
    <source>
        <dbReference type="ARBA" id="ARBA00023012"/>
    </source>
</evidence>
<dbReference type="AlphaFoldDB" id="A0A9D1QZX4"/>
<reference evidence="15" key="1">
    <citation type="journal article" date="2021" name="PeerJ">
        <title>Extensive microbial diversity within the chicken gut microbiome revealed by metagenomics and culture.</title>
        <authorList>
            <person name="Gilroy R."/>
            <person name="Ravi A."/>
            <person name="Getino M."/>
            <person name="Pursley I."/>
            <person name="Horton D.L."/>
            <person name="Alikhan N.F."/>
            <person name="Baker D."/>
            <person name="Gharbi K."/>
            <person name="Hall N."/>
            <person name="Watson M."/>
            <person name="Adriaenssens E.M."/>
            <person name="Foster-Nyarko E."/>
            <person name="Jarju S."/>
            <person name="Secka A."/>
            <person name="Antonio M."/>
            <person name="Oren A."/>
            <person name="Chaudhuri R.R."/>
            <person name="La Ragione R."/>
            <person name="Hildebrand F."/>
            <person name="Pallen M.J."/>
        </authorList>
    </citation>
    <scope>NUCLEOTIDE SEQUENCE</scope>
    <source>
        <strain evidence="15">ChiSxjej5B17-1746</strain>
    </source>
</reference>
<comment type="caution">
    <text evidence="15">The sequence shown here is derived from an EMBL/GenBank/DDBJ whole genome shotgun (WGS) entry which is preliminary data.</text>
</comment>
<dbReference type="SMART" id="SM00387">
    <property type="entry name" value="HATPase_c"/>
    <property type="match status" value="1"/>
</dbReference>